<evidence type="ECO:0008006" key="3">
    <source>
        <dbReference type="Google" id="ProtNLM"/>
    </source>
</evidence>
<accession>A0ABV9P2R4</accession>
<proteinExistence type="predicted"/>
<sequence>MKKTFTILIIIFFSNCNFSDYDKDLTDNYVLSIEGGKFNRIARNNEFIIDKGVVDANFNDKYIVFSVDTTNSNYPKDVPKEILKYYIHSKIDDTLSKELNYKQFKNLLFKKRIDTNLDLSKQ</sequence>
<dbReference type="Proteomes" id="UP001595885">
    <property type="component" value="Unassembled WGS sequence"/>
</dbReference>
<evidence type="ECO:0000313" key="2">
    <source>
        <dbReference type="Proteomes" id="UP001595885"/>
    </source>
</evidence>
<organism evidence="1 2">
    <name type="scientific">Flavobacterium ponti</name>
    <dbReference type="NCBI Taxonomy" id="665133"/>
    <lineage>
        <taxon>Bacteria</taxon>
        <taxon>Pseudomonadati</taxon>
        <taxon>Bacteroidota</taxon>
        <taxon>Flavobacteriia</taxon>
        <taxon>Flavobacteriales</taxon>
        <taxon>Flavobacteriaceae</taxon>
        <taxon>Flavobacterium</taxon>
    </lineage>
</organism>
<comment type="caution">
    <text evidence="1">The sequence shown here is derived from an EMBL/GenBank/DDBJ whole genome shotgun (WGS) entry which is preliminary data.</text>
</comment>
<evidence type="ECO:0000313" key="1">
    <source>
        <dbReference type="EMBL" id="MFC4739225.1"/>
    </source>
</evidence>
<keyword evidence="2" id="KW-1185">Reference proteome</keyword>
<protein>
    <recommendedName>
        <fullName evidence="3">Peptidylprolyl isomerase</fullName>
    </recommendedName>
</protein>
<name>A0ABV9P2R4_9FLAO</name>
<gene>
    <name evidence="1" type="ORF">ACFO3U_04400</name>
</gene>
<dbReference type="EMBL" id="JBHSGW010000002">
    <property type="protein sequence ID" value="MFC4739225.1"/>
    <property type="molecule type" value="Genomic_DNA"/>
</dbReference>
<reference evidence="2" key="1">
    <citation type="journal article" date="2019" name="Int. J. Syst. Evol. Microbiol.">
        <title>The Global Catalogue of Microorganisms (GCM) 10K type strain sequencing project: providing services to taxonomists for standard genome sequencing and annotation.</title>
        <authorList>
            <consortium name="The Broad Institute Genomics Platform"/>
            <consortium name="The Broad Institute Genome Sequencing Center for Infectious Disease"/>
            <person name="Wu L."/>
            <person name="Ma J."/>
        </authorList>
    </citation>
    <scope>NUCLEOTIDE SEQUENCE [LARGE SCALE GENOMIC DNA]</scope>
    <source>
        <strain evidence="2">CCUG 50349</strain>
    </source>
</reference>
<dbReference type="RefSeq" id="WP_379738517.1">
    <property type="nucleotide sequence ID" value="NZ_JBHSGW010000002.1"/>
</dbReference>